<evidence type="ECO:0000256" key="2">
    <source>
        <dbReference type="SAM" id="SignalP"/>
    </source>
</evidence>
<dbReference type="EMBL" id="BAABBB010000009">
    <property type="protein sequence ID" value="GAA3528792.1"/>
    <property type="molecule type" value="Genomic_DNA"/>
</dbReference>
<evidence type="ECO:0008006" key="5">
    <source>
        <dbReference type="Google" id="ProtNLM"/>
    </source>
</evidence>
<feature type="region of interest" description="Disordered" evidence="1">
    <location>
        <begin position="1"/>
        <end position="22"/>
    </location>
</feature>
<reference evidence="4" key="1">
    <citation type="journal article" date="2019" name="Int. J. Syst. Evol. Microbiol.">
        <title>The Global Catalogue of Microorganisms (GCM) 10K type strain sequencing project: providing services to taxonomists for standard genome sequencing and annotation.</title>
        <authorList>
            <consortium name="The Broad Institute Genomics Platform"/>
            <consortium name="The Broad Institute Genome Sequencing Center for Infectious Disease"/>
            <person name="Wu L."/>
            <person name="Ma J."/>
        </authorList>
    </citation>
    <scope>NUCLEOTIDE SEQUENCE [LARGE SCALE GENOMIC DNA]</scope>
    <source>
        <strain evidence="4">JCM 17460</strain>
    </source>
</reference>
<organism evidence="3 4">
    <name type="scientific">Nocardioides daeguensis</name>
    <dbReference type="NCBI Taxonomy" id="908359"/>
    <lineage>
        <taxon>Bacteria</taxon>
        <taxon>Bacillati</taxon>
        <taxon>Actinomycetota</taxon>
        <taxon>Actinomycetes</taxon>
        <taxon>Propionibacteriales</taxon>
        <taxon>Nocardioidaceae</taxon>
        <taxon>Nocardioides</taxon>
    </lineage>
</organism>
<dbReference type="CDD" id="cd05829">
    <property type="entry name" value="Sortase_F"/>
    <property type="match status" value="1"/>
</dbReference>
<feature type="region of interest" description="Disordered" evidence="1">
    <location>
        <begin position="90"/>
        <end position="117"/>
    </location>
</feature>
<keyword evidence="2" id="KW-0732">Signal</keyword>
<dbReference type="InterPro" id="IPR042001">
    <property type="entry name" value="Sortase_F"/>
</dbReference>
<accession>A0ABP6V8I1</accession>
<protein>
    <recommendedName>
        <fullName evidence="5">Class F sortase</fullName>
    </recommendedName>
</protein>
<name>A0ABP6V8I1_9ACTN</name>
<feature type="signal peptide" evidence="2">
    <location>
        <begin position="1"/>
        <end position="44"/>
    </location>
</feature>
<proteinExistence type="predicted"/>
<comment type="caution">
    <text evidence="3">The sequence shown here is derived from an EMBL/GenBank/DDBJ whole genome shotgun (WGS) entry which is preliminary data.</text>
</comment>
<keyword evidence="4" id="KW-1185">Reference proteome</keyword>
<sequence length="217" mass="22970">MDLRNGMGDIVSRRRAPGRARSRVRRRAAAVVLAVALTGATVPAADAGPAPRAGGARPCVTPARAFNPTTATIPAIGRSVGVLRVRRTPSGAVGAPPVSDRGKWLMSRDPQRRPGGRKGTVIMAAHTWPDGTALGNALLGSLQAGDLLVLGSRGGKVAACYQVTRRREYAVNRVPRRKALRSGGPERVVIIVCSGTRLGPGRWTHRTLWYATPVPDR</sequence>
<dbReference type="Proteomes" id="UP001500301">
    <property type="component" value="Unassembled WGS sequence"/>
</dbReference>
<evidence type="ECO:0000313" key="4">
    <source>
        <dbReference type="Proteomes" id="UP001500301"/>
    </source>
</evidence>
<evidence type="ECO:0000256" key="1">
    <source>
        <dbReference type="SAM" id="MobiDB-lite"/>
    </source>
</evidence>
<feature type="chain" id="PRO_5045392294" description="Class F sortase" evidence="2">
    <location>
        <begin position="45"/>
        <end position="217"/>
    </location>
</feature>
<evidence type="ECO:0000313" key="3">
    <source>
        <dbReference type="EMBL" id="GAA3528792.1"/>
    </source>
</evidence>
<feature type="compositionally biased region" description="Basic residues" evidence="1">
    <location>
        <begin position="13"/>
        <end position="22"/>
    </location>
</feature>
<gene>
    <name evidence="3" type="ORF">GCM10022263_16760</name>
</gene>
<dbReference type="RefSeq" id="WP_218233235.1">
    <property type="nucleotide sequence ID" value="NZ_BAABBB010000009.1"/>
</dbReference>